<dbReference type="GO" id="GO:0003735">
    <property type="term" value="F:structural constituent of ribosome"/>
    <property type="evidence" value="ECO:0007669"/>
    <property type="project" value="InterPro"/>
</dbReference>
<dbReference type="InterPro" id="IPR047863">
    <property type="entry name" value="Ribosomal_uS8_CS"/>
</dbReference>
<protein>
    <recommendedName>
        <fullName evidence="7">30S ribosomal protein S8</fullName>
    </recommendedName>
</protein>
<evidence type="ECO:0000256" key="5">
    <source>
        <dbReference type="ARBA" id="ARBA00023274"/>
    </source>
</evidence>
<dbReference type="EMBL" id="UINC01017705">
    <property type="protein sequence ID" value="SVA73726.1"/>
    <property type="molecule type" value="Genomic_DNA"/>
</dbReference>
<dbReference type="FunFam" id="3.30.1370.30:FF:000002">
    <property type="entry name" value="30S ribosomal protein S8"/>
    <property type="match status" value="1"/>
</dbReference>
<dbReference type="PROSITE" id="PS00053">
    <property type="entry name" value="RIBOSOMAL_S8"/>
    <property type="match status" value="1"/>
</dbReference>
<dbReference type="PANTHER" id="PTHR11758">
    <property type="entry name" value="40S RIBOSOMAL PROTEIN S15A"/>
    <property type="match status" value="1"/>
</dbReference>
<dbReference type="FunFam" id="3.30.1490.10:FF:000001">
    <property type="entry name" value="30S ribosomal protein S8"/>
    <property type="match status" value="1"/>
</dbReference>
<evidence type="ECO:0000256" key="1">
    <source>
        <dbReference type="ARBA" id="ARBA00006471"/>
    </source>
</evidence>
<dbReference type="NCBIfam" id="NF001109">
    <property type="entry name" value="PRK00136.1"/>
    <property type="match status" value="1"/>
</dbReference>
<organism evidence="6">
    <name type="scientific">marine metagenome</name>
    <dbReference type="NCBI Taxonomy" id="408172"/>
    <lineage>
        <taxon>unclassified sequences</taxon>
        <taxon>metagenomes</taxon>
        <taxon>ecological metagenomes</taxon>
    </lineage>
</organism>
<evidence type="ECO:0000256" key="4">
    <source>
        <dbReference type="ARBA" id="ARBA00022980"/>
    </source>
</evidence>
<accession>A0A381Y9E5</accession>
<dbReference type="GO" id="GO:1990904">
    <property type="term" value="C:ribonucleoprotein complex"/>
    <property type="evidence" value="ECO:0007669"/>
    <property type="project" value="UniProtKB-KW"/>
</dbReference>
<dbReference type="GO" id="GO:0006412">
    <property type="term" value="P:translation"/>
    <property type="evidence" value="ECO:0007669"/>
    <property type="project" value="InterPro"/>
</dbReference>
<evidence type="ECO:0000313" key="6">
    <source>
        <dbReference type="EMBL" id="SVA73726.1"/>
    </source>
</evidence>
<dbReference type="InterPro" id="IPR000630">
    <property type="entry name" value="Ribosomal_uS8"/>
</dbReference>
<evidence type="ECO:0000256" key="3">
    <source>
        <dbReference type="ARBA" id="ARBA00022884"/>
    </source>
</evidence>
<dbReference type="Gene3D" id="3.30.1370.30">
    <property type="match status" value="1"/>
</dbReference>
<dbReference type="HAMAP" id="MF_01302_B">
    <property type="entry name" value="Ribosomal_uS8_B"/>
    <property type="match status" value="1"/>
</dbReference>
<dbReference type="Gene3D" id="3.30.1490.10">
    <property type="match status" value="1"/>
</dbReference>
<dbReference type="GO" id="GO:0005840">
    <property type="term" value="C:ribosome"/>
    <property type="evidence" value="ECO:0007669"/>
    <property type="project" value="UniProtKB-KW"/>
</dbReference>
<dbReference type="Pfam" id="PF00410">
    <property type="entry name" value="Ribosomal_S8"/>
    <property type="match status" value="1"/>
</dbReference>
<dbReference type="SUPFAM" id="SSF56047">
    <property type="entry name" value="Ribosomal protein S8"/>
    <property type="match status" value="1"/>
</dbReference>
<evidence type="ECO:0000256" key="2">
    <source>
        <dbReference type="ARBA" id="ARBA00022730"/>
    </source>
</evidence>
<comment type="similarity">
    <text evidence="1">Belongs to the universal ribosomal protein uS8 family.</text>
</comment>
<dbReference type="AlphaFoldDB" id="A0A381Y9E5"/>
<sequence length="132" mass="14674">MTMTDPIADMLTRIRNAHKINAVSVLIPNSKTKQNIAKVLYEEGYINAYRVEELDNNKSHIVIELKYFEGKPVIEKIDRVSRPGLRIYRSQNDLPKVMGGLGIAVVSTSKGIMSDRQARQDGCGGEVLCVVA</sequence>
<keyword evidence="3" id="KW-0694">RNA-binding</keyword>
<reference evidence="6" key="1">
    <citation type="submission" date="2018-05" db="EMBL/GenBank/DDBJ databases">
        <authorList>
            <person name="Lanie J.A."/>
            <person name="Ng W.-L."/>
            <person name="Kazmierczak K.M."/>
            <person name="Andrzejewski T.M."/>
            <person name="Davidsen T.M."/>
            <person name="Wayne K.J."/>
            <person name="Tettelin H."/>
            <person name="Glass J.I."/>
            <person name="Rusch D."/>
            <person name="Podicherti R."/>
            <person name="Tsui H.-C.T."/>
            <person name="Winkler M.E."/>
        </authorList>
    </citation>
    <scope>NUCLEOTIDE SEQUENCE</scope>
</reference>
<dbReference type="GO" id="GO:0019843">
    <property type="term" value="F:rRNA binding"/>
    <property type="evidence" value="ECO:0007669"/>
    <property type="project" value="UniProtKB-KW"/>
</dbReference>
<gene>
    <name evidence="6" type="ORF">METZ01_LOCUS126580</name>
</gene>
<evidence type="ECO:0008006" key="7">
    <source>
        <dbReference type="Google" id="ProtNLM"/>
    </source>
</evidence>
<proteinExistence type="inferred from homology"/>
<keyword evidence="4" id="KW-0689">Ribosomal protein</keyword>
<dbReference type="GO" id="GO:0005737">
    <property type="term" value="C:cytoplasm"/>
    <property type="evidence" value="ECO:0007669"/>
    <property type="project" value="UniProtKB-ARBA"/>
</dbReference>
<dbReference type="InterPro" id="IPR035987">
    <property type="entry name" value="Ribosomal_uS8_sf"/>
</dbReference>
<keyword evidence="5" id="KW-0687">Ribonucleoprotein</keyword>
<keyword evidence="2" id="KW-0699">rRNA-binding</keyword>
<name>A0A381Y9E5_9ZZZZ</name>